<keyword evidence="2" id="KW-1185">Reference proteome</keyword>
<dbReference type="Proteomes" id="UP000282211">
    <property type="component" value="Unassembled WGS sequence"/>
</dbReference>
<accession>A0A420WJ01</accession>
<dbReference type="OrthoDB" id="7160947at2"/>
<dbReference type="Pfam" id="PF05258">
    <property type="entry name" value="DciA"/>
    <property type="match status" value="1"/>
</dbReference>
<dbReference type="InterPro" id="IPR007922">
    <property type="entry name" value="DciA-like"/>
</dbReference>
<name>A0A420WJ01_9PROT</name>
<dbReference type="InParanoid" id="A0A420WJ01"/>
<comment type="caution">
    <text evidence="1">The sequence shown here is derived from an EMBL/GenBank/DDBJ whole genome shotgun (WGS) entry which is preliminary data.</text>
</comment>
<sequence length="176" mass="19124">MPLSRNDTLKITHWLEHQRAKPQYRTAPSAGYAVSKVLRPLSKKHGGGSSALALGRIWPEIVGERWSKISTPVRFTYGRHGRTLVISAPGAAAALIMAASGPIIDRLNTHLGPDHVKAIKMVQTKMRTDGAKIQQQRGLRPTEAAALKDGLDKIESQALKTALEKLGRGVLGQNKN</sequence>
<evidence type="ECO:0000313" key="1">
    <source>
        <dbReference type="EMBL" id="RKQ70977.1"/>
    </source>
</evidence>
<dbReference type="InterPro" id="IPR010593">
    <property type="entry name" value="DUF1159"/>
</dbReference>
<reference evidence="1 2" key="1">
    <citation type="submission" date="2018-10" db="EMBL/GenBank/DDBJ databases">
        <title>Genomic Encyclopedia of Type Strains, Phase IV (KMG-IV): sequencing the most valuable type-strain genomes for metagenomic binning, comparative biology and taxonomic classification.</title>
        <authorList>
            <person name="Goeker M."/>
        </authorList>
    </citation>
    <scope>NUCLEOTIDE SEQUENCE [LARGE SCALE GENOMIC DNA]</scope>
    <source>
        <strain evidence="1 2">DSM 22008</strain>
    </source>
</reference>
<evidence type="ECO:0000313" key="2">
    <source>
        <dbReference type="Proteomes" id="UP000282211"/>
    </source>
</evidence>
<dbReference type="EMBL" id="RBII01000001">
    <property type="protein sequence ID" value="RKQ70977.1"/>
    <property type="molecule type" value="Genomic_DNA"/>
</dbReference>
<evidence type="ECO:0008006" key="3">
    <source>
        <dbReference type="Google" id="ProtNLM"/>
    </source>
</evidence>
<proteinExistence type="predicted"/>
<gene>
    <name evidence="1" type="ORF">DES40_0284</name>
</gene>
<dbReference type="PIRSF" id="PIRSF032064">
    <property type="entry name" value="UCP032064"/>
    <property type="match status" value="1"/>
</dbReference>
<dbReference type="RefSeq" id="WP_121098791.1">
    <property type="nucleotide sequence ID" value="NZ_RBII01000001.1"/>
</dbReference>
<protein>
    <recommendedName>
        <fullName evidence="3">DUF721 domain-containing protein</fullName>
    </recommendedName>
</protein>
<dbReference type="AlphaFoldDB" id="A0A420WJ01"/>
<organism evidence="1 2">
    <name type="scientific">Litorimonas taeanensis</name>
    <dbReference type="NCBI Taxonomy" id="568099"/>
    <lineage>
        <taxon>Bacteria</taxon>
        <taxon>Pseudomonadati</taxon>
        <taxon>Pseudomonadota</taxon>
        <taxon>Alphaproteobacteria</taxon>
        <taxon>Maricaulales</taxon>
        <taxon>Robiginitomaculaceae</taxon>
    </lineage>
</organism>